<dbReference type="PROSITE" id="PS50977">
    <property type="entry name" value="HTH_TETR_2"/>
    <property type="match status" value="1"/>
</dbReference>
<dbReference type="EMBL" id="BMKQ01000001">
    <property type="protein sequence ID" value="GGF48252.1"/>
    <property type="molecule type" value="Genomic_DNA"/>
</dbReference>
<protein>
    <submittedName>
        <fullName evidence="6">TetR family transcriptional regulator</fullName>
    </submittedName>
</protein>
<dbReference type="PRINTS" id="PR00455">
    <property type="entry name" value="HTHTETR"/>
</dbReference>
<reference evidence="6" key="2">
    <citation type="submission" date="2020-09" db="EMBL/GenBank/DDBJ databases">
        <authorList>
            <person name="Sun Q."/>
            <person name="Zhou Y."/>
        </authorList>
    </citation>
    <scope>NUCLEOTIDE SEQUENCE</scope>
    <source>
        <strain evidence="6">CGMCC 1.16067</strain>
    </source>
</reference>
<proteinExistence type="predicted"/>
<dbReference type="AlphaFoldDB" id="A0A917BJX1"/>
<dbReference type="InterPro" id="IPR036271">
    <property type="entry name" value="Tet_transcr_reg_TetR-rel_C_sf"/>
</dbReference>
<keyword evidence="7" id="KW-1185">Reference proteome</keyword>
<dbReference type="InterPro" id="IPR041490">
    <property type="entry name" value="KstR2_TetR_C"/>
</dbReference>
<evidence type="ECO:0000256" key="2">
    <source>
        <dbReference type="ARBA" id="ARBA00023125"/>
    </source>
</evidence>
<organism evidence="6 7">
    <name type="scientific">Marmoricola endophyticus</name>
    <dbReference type="NCBI Taxonomy" id="2040280"/>
    <lineage>
        <taxon>Bacteria</taxon>
        <taxon>Bacillati</taxon>
        <taxon>Actinomycetota</taxon>
        <taxon>Actinomycetes</taxon>
        <taxon>Propionibacteriales</taxon>
        <taxon>Nocardioidaceae</taxon>
        <taxon>Marmoricola</taxon>
    </lineage>
</organism>
<evidence type="ECO:0000256" key="1">
    <source>
        <dbReference type="ARBA" id="ARBA00023015"/>
    </source>
</evidence>
<dbReference type="GO" id="GO:0003700">
    <property type="term" value="F:DNA-binding transcription factor activity"/>
    <property type="evidence" value="ECO:0007669"/>
    <property type="project" value="TreeGrafter"/>
</dbReference>
<dbReference type="RefSeq" id="WP_188779873.1">
    <property type="nucleotide sequence ID" value="NZ_BMKQ01000001.1"/>
</dbReference>
<name>A0A917BJX1_9ACTN</name>
<sequence length="198" mass="22048">MTDTQVQRGRATEQAIREAALSCFSERGYHGASIRFIADRAGTSLSNVYNYVASKDELLAQLLRRASEAQYAQVLEALDGAGEDPAERLRAAVEAYARYVIEHRDELVLSNTEFRYLSRPHRTEVVELRDRMQRLVDDLIEDGVRRGAFATPYPADVSRSLLTMVSNITAWFQPEGALSATEVARRHAGFALALVEAG</sequence>
<dbReference type="InterPro" id="IPR001647">
    <property type="entry name" value="HTH_TetR"/>
</dbReference>
<feature type="domain" description="HTH tetR-type" evidence="5">
    <location>
        <begin position="10"/>
        <end position="70"/>
    </location>
</feature>
<dbReference type="SUPFAM" id="SSF48498">
    <property type="entry name" value="Tetracyclin repressor-like, C-terminal domain"/>
    <property type="match status" value="1"/>
</dbReference>
<dbReference type="PANTHER" id="PTHR30055:SF234">
    <property type="entry name" value="HTH-TYPE TRANSCRIPTIONAL REGULATOR BETI"/>
    <property type="match status" value="1"/>
</dbReference>
<evidence type="ECO:0000256" key="4">
    <source>
        <dbReference type="PROSITE-ProRule" id="PRU00335"/>
    </source>
</evidence>
<dbReference type="InterPro" id="IPR009057">
    <property type="entry name" value="Homeodomain-like_sf"/>
</dbReference>
<dbReference type="GO" id="GO:0000976">
    <property type="term" value="F:transcription cis-regulatory region binding"/>
    <property type="evidence" value="ECO:0007669"/>
    <property type="project" value="TreeGrafter"/>
</dbReference>
<accession>A0A917BJX1</accession>
<dbReference type="Pfam" id="PF00440">
    <property type="entry name" value="TetR_N"/>
    <property type="match status" value="1"/>
</dbReference>
<dbReference type="PANTHER" id="PTHR30055">
    <property type="entry name" value="HTH-TYPE TRANSCRIPTIONAL REGULATOR RUTR"/>
    <property type="match status" value="1"/>
</dbReference>
<dbReference type="Pfam" id="PF17932">
    <property type="entry name" value="TetR_C_24"/>
    <property type="match status" value="1"/>
</dbReference>
<gene>
    <name evidence="6" type="ORF">GCM10011519_22800</name>
</gene>
<evidence type="ECO:0000259" key="5">
    <source>
        <dbReference type="PROSITE" id="PS50977"/>
    </source>
</evidence>
<dbReference type="Gene3D" id="1.10.10.60">
    <property type="entry name" value="Homeodomain-like"/>
    <property type="match status" value="1"/>
</dbReference>
<evidence type="ECO:0000256" key="3">
    <source>
        <dbReference type="ARBA" id="ARBA00023163"/>
    </source>
</evidence>
<feature type="DNA-binding region" description="H-T-H motif" evidence="4">
    <location>
        <begin position="33"/>
        <end position="52"/>
    </location>
</feature>
<dbReference type="SUPFAM" id="SSF46689">
    <property type="entry name" value="Homeodomain-like"/>
    <property type="match status" value="1"/>
</dbReference>
<dbReference type="Gene3D" id="1.10.357.10">
    <property type="entry name" value="Tetracycline Repressor, domain 2"/>
    <property type="match status" value="1"/>
</dbReference>
<dbReference type="InterPro" id="IPR050109">
    <property type="entry name" value="HTH-type_TetR-like_transc_reg"/>
</dbReference>
<keyword evidence="2 4" id="KW-0238">DNA-binding</keyword>
<keyword evidence="3" id="KW-0804">Transcription</keyword>
<comment type="caution">
    <text evidence="6">The sequence shown here is derived from an EMBL/GenBank/DDBJ whole genome shotgun (WGS) entry which is preliminary data.</text>
</comment>
<evidence type="ECO:0000313" key="6">
    <source>
        <dbReference type="EMBL" id="GGF48252.1"/>
    </source>
</evidence>
<dbReference type="Proteomes" id="UP000649179">
    <property type="component" value="Unassembled WGS sequence"/>
</dbReference>
<evidence type="ECO:0000313" key="7">
    <source>
        <dbReference type="Proteomes" id="UP000649179"/>
    </source>
</evidence>
<keyword evidence="1" id="KW-0805">Transcription regulation</keyword>
<reference evidence="6" key="1">
    <citation type="journal article" date="2014" name="Int. J. Syst. Evol. Microbiol.">
        <title>Complete genome sequence of Corynebacterium casei LMG S-19264T (=DSM 44701T), isolated from a smear-ripened cheese.</title>
        <authorList>
            <consortium name="US DOE Joint Genome Institute (JGI-PGF)"/>
            <person name="Walter F."/>
            <person name="Albersmeier A."/>
            <person name="Kalinowski J."/>
            <person name="Ruckert C."/>
        </authorList>
    </citation>
    <scope>NUCLEOTIDE SEQUENCE</scope>
    <source>
        <strain evidence="6">CGMCC 1.16067</strain>
    </source>
</reference>